<evidence type="ECO:0000313" key="3">
    <source>
        <dbReference type="Proteomes" id="UP000032180"/>
    </source>
</evidence>
<reference evidence="2 3" key="1">
    <citation type="submission" date="2012-08" db="EMBL/GenBank/DDBJ databases">
        <title>Oryza genome evolution.</title>
        <authorList>
            <person name="Wing R.A."/>
        </authorList>
    </citation>
    <scope>NUCLEOTIDE SEQUENCE</scope>
</reference>
<sequence>MGLKRTTSCDLHCSTETLPRKPTQCTLGHQPLEPLDEINRPRRHAPRSASHDAASTATAAAAASTTLHPCRRRVTTTTAVSRWNPSPGADAGRPHEAGRAPGPRLLLLPAPREACGRRLPRGAHRRLPRPAPPRVGSPRPHELMDQPPAPGAGAPARPRRRPRPQRAGARQEPASRTLLRQGSQQGAAAPATELLLRRCPLHRQRPIPPIPRKGFCGDIPGVEAGGSVHRELQQQDVLREGDRGVEGGDGLQPGAARDAVFSVRRGVHAAGGGEEAAVRRREAAGVVAAGRRDEAVRDGELVRPVLRGHLV</sequence>
<organism evidence="2 3">
    <name type="scientific">Leersia perrieri</name>
    <dbReference type="NCBI Taxonomy" id="77586"/>
    <lineage>
        <taxon>Eukaryota</taxon>
        <taxon>Viridiplantae</taxon>
        <taxon>Streptophyta</taxon>
        <taxon>Embryophyta</taxon>
        <taxon>Tracheophyta</taxon>
        <taxon>Spermatophyta</taxon>
        <taxon>Magnoliopsida</taxon>
        <taxon>Liliopsida</taxon>
        <taxon>Poales</taxon>
        <taxon>Poaceae</taxon>
        <taxon>BOP clade</taxon>
        <taxon>Oryzoideae</taxon>
        <taxon>Oryzeae</taxon>
        <taxon>Oryzinae</taxon>
        <taxon>Leersia</taxon>
    </lineage>
</organism>
<dbReference type="EnsemblPlants" id="LPERR04G13000.1">
    <property type="protein sequence ID" value="LPERR04G13000.1"/>
    <property type="gene ID" value="LPERR04G13000"/>
</dbReference>
<dbReference type="HOGENOM" id="CLU_895346_0_0_1"/>
<feature type="compositionally biased region" description="Low complexity" evidence="1">
    <location>
        <begin position="51"/>
        <end position="66"/>
    </location>
</feature>
<dbReference type="Gramene" id="LPERR04G13000.1">
    <property type="protein sequence ID" value="LPERR04G13000.1"/>
    <property type="gene ID" value="LPERR04G13000"/>
</dbReference>
<reference evidence="2" key="3">
    <citation type="submission" date="2015-04" db="UniProtKB">
        <authorList>
            <consortium name="EnsemblPlants"/>
        </authorList>
    </citation>
    <scope>IDENTIFICATION</scope>
</reference>
<evidence type="ECO:0000313" key="2">
    <source>
        <dbReference type="EnsemblPlants" id="LPERR04G13000.1"/>
    </source>
</evidence>
<evidence type="ECO:0000256" key="1">
    <source>
        <dbReference type="SAM" id="MobiDB-lite"/>
    </source>
</evidence>
<feature type="compositionally biased region" description="Low complexity" evidence="1">
    <location>
        <begin position="99"/>
        <end position="112"/>
    </location>
</feature>
<reference evidence="3" key="2">
    <citation type="submission" date="2013-12" db="EMBL/GenBank/DDBJ databases">
        <authorList>
            <person name="Yu Y."/>
            <person name="Lee S."/>
            <person name="de Baynast K."/>
            <person name="Wissotski M."/>
            <person name="Liu L."/>
            <person name="Talag J."/>
            <person name="Goicoechea J."/>
            <person name="Angelova A."/>
            <person name="Jetty R."/>
            <person name="Kudrna D."/>
            <person name="Golser W."/>
            <person name="Rivera L."/>
            <person name="Zhang J."/>
            <person name="Wing R."/>
        </authorList>
    </citation>
    <scope>NUCLEOTIDE SEQUENCE</scope>
</reference>
<accession>A0A0D9W6A9</accession>
<feature type="compositionally biased region" description="Low complexity" evidence="1">
    <location>
        <begin position="165"/>
        <end position="174"/>
    </location>
</feature>
<proteinExistence type="predicted"/>
<feature type="compositionally biased region" description="Basic residues" evidence="1">
    <location>
        <begin position="118"/>
        <end position="128"/>
    </location>
</feature>
<keyword evidence="3" id="KW-1185">Reference proteome</keyword>
<feature type="region of interest" description="Disordered" evidence="1">
    <location>
        <begin position="19"/>
        <end position="189"/>
    </location>
</feature>
<dbReference type="AlphaFoldDB" id="A0A0D9W6A9"/>
<protein>
    <submittedName>
        <fullName evidence="2">Uncharacterized protein</fullName>
    </submittedName>
</protein>
<name>A0A0D9W6A9_9ORYZ</name>
<dbReference type="Proteomes" id="UP000032180">
    <property type="component" value="Chromosome 4"/>
</dbReference>